<feature type="non-terminal residue" evidence="1">
    <location>
        <position position="36"/>
    </location>
</feature>
<dbReference type="AlphaFoldDB" id="X0VTK7"/>
<accession>X0VTK7</accession>
<dbReference type="EMBL" id="BARS01036272">
    <property type="protein sequence ID" value="GAG14447.1"/>
    <property type="molecule type" value="Genomic_DNA"/>
</dbReference>
<reference evidence="1" key="1">
    <citation type="journal article" date="2014" name="Front. Microbiol.">
        <title>High frequency of phylogenetically diverse reductive dehalogenase-homologous genes in deep subseafloor sedimentary metagenomes.</title>
        <authorList>
            <person name="Kawai M."/>
            <person name="Futagami T."/>
            <person name="Toyoda A."/>
            <person name="Takaki Y."/>
            <person name="Nishi S."/>
            <person name="Hori S."/>
            <person name="Arai W."/>
            <person name="Tsubouchi T."/>
            <person name="Morono Y."/>
            <person name="Uchiyama I."/>
            <person name="Ito T."/>
            <person name="Fujiyama A."/>
            <person name="Inagaki F."/>
            <person name="Takami H."/>
        </authorList>
    </citation>
    <scope>NUCLEOTIDE SEQUENCE</scope>
    <source>
        <strain evidence="1">Expedition CK06-06</strain>
    </source>
</reference>
<name>X0VTK7_9ZZZZ</name>
<organism evidence="1">
    <name type="scientific">marine sediment metagenome</name>
    <dbReference type="NCBI Taxonomy" id="412755"/>
    <lineage>
        <taxon>unclassified sequences</taxon>
        <taxon>metagenomes</taxon>
        <taxon>ecological metagenomes</taxon>
    </lineage>
</organism>
<comment type="caution">
    <text evidence="1">The sequence shown here is derived from an EMBL/GenBank/DDBJ whole genome shotgun (WGS) entry which is preliminary data.</text>
</comment>
<evidence type="ECO:0000313" key="1">
    <source>
        <dbReference type="EMBL" id="GAG14447.1"/>
    </source>
</evidence>
<proteinExistence type="predicted"/>
<protein>
    <submittedName>
        <fullName evidence="1">Uncharacterized protein</fullName>
    </submittedName>
</protein>
<sequence length="36" mass="4149">MQDPALTLLAVFMKDWLLKEDFAVGAIRFSTGWFDD</sequence>
<gene>
    <name evidence="1" type="ORF">S01H1_55781</name>
</gene>